<keyword evidence="8" id="KW-0496">Mitochondrion</keyword>
<dbReference type="Proteomes" id="UP000187455">
    <property type="component" value="Unassembled WGS sequence"/>
</dbReference>
<dbReference type="STRING" id="133383.A0A1R0H8T2"/>
<evidence type="ECO:0000256" key="5">
    <source>
        <dbReference type="ARBA" id="ARBA00022737"/>
    </source>
</evidence>
<dbReference type="Gene3D" id="1.50.40.10">
    <property type="entry name" value="Mitochondrial carrier domain"/>
    <property type="match status" value="2"/>
</dbReference>
<keyword evidence="13" id="KW-1185">Reference proteome</keyword>
<keyword evidence="7" id="KW-1133">Transmembrane helix</keyword>
<feature type="repeat" description="Solcar" evidence="10">
    <location>
        <begin position="193"/>
        <end position="278"/>
    </location>
</feature>
<name>A0A1R0H8T2_9FUNG</name>
<evidence type="ECO:0000256" key="10">
    <source>
        <dbReference type="PROSITE-ProRule" id="PRU00282"/>
    </source>
</evidence>
<evidence type="ECO:0000256" key="8">
    <source>
        <dbReference type="ARBA" id="ARBA00023128"/>
    </source>
</evidence>
<proteinExistence type="inferred from homology"/>
<dbReference type="InterPro" id="IPR023395">
    <property type="entry name" value="MCP_dom_sf"/>
</dbReference>
<feature type="repeat" description="Solcar" evidence="10">
    <location>
        <begin position="93"/>
        <end position="185"/>
    </location>
</feature>
<dbReference type="PANTHER" id="PTHR45760:SF2">
    <property type="entry name" value="FI19922P1-RELATED"/>
    <property type="match status" value="1"/>
</dbReference>
<comment type="similarity">
    <text evidence="2 11">Belongs to the mitochondrial carrier (TC 2.A.29) family.</text>
</comment>
<dbReference type="EMBL" id="LSSL01000069">
    <property type="protein sequence ID" value="OLY85575.1"/>
    <property type="molecule type" value="Genomic_DNA"/>
</dbReference>
<keyword evidence="6" id="KW-0999">Mitochondrion inner membrane</keyword>
<dbReference type="GO" id="GO:1990542">
    <property type="term" value="P:mitochondrial transmembrane transport"/>
    <property type="evidence" value="ECO:0007669"/>
    <property type="project" value="InterPro"/>
</dbReference>
<dbReference type="PROSITE" id="PS50920">
    <property type="entry name" value="SOLCAR"/>
    <property type="match status" value="3"/>
</dbReference>
<reference evidence="12 13" key="1">
    <citation type="journal article" date="2016" name="Mol. Biol. Evol.">
        <title>Genome-Wide Survey of Gut Fungi (Harpellales) Reveals the First Horizontally Transferred Ubiquitin Gene from a Mosquito Host.</title>
        <authorList>
            <person name="Wang Y."/>
            <person name="White M.M."/>
            <person name="Kvist S."/>
            <person name="Moncalvo J.M."/>
        </authorList>
    </citation>
    <scope>NUCLEOTIDE SEQUENCE [LARGE SCALE GENOMIC DNA]</scope>
    <source>
        <strain evidence="12 13">ALG-7-W6</strain>
    </source>
</reference>
<keyword evidence="9 10" id="KW-0472">Membrane</keyword>
<protein>
    <submittedName>
        <fullName evidence="12">Solute carrier family 25 member 40</fullName>
    </submittedName>
</protein>
<evidence type="ECO:0000256" key="6">
    <source>
        <dbReference type="ARBA" id="ARBA00022792"/>
    </source>
</evidence>
<evidence type="ECO:0000256" key="11">
    <source>
        <dbReference type="RuleBase" id="RU000488"/>
    </source>
</evidence>
<dbReference type="PANTHER" id="PTHR45760">
    <property type="entry name" value="FI19922P1-RELATED"/>
    <property type="match status" value="1"/>
</dbReference>
<evidence type="ECO:0000256" key="3">
    <source>
        <dbReference type="ARBA" id="ARBA00022448"/>
    </source>
</evidence>
<evidence type="ECO:0000313" key="13">
    <source>
        <dbReference type="Proteomes" id="UP000187455"/>
    </source>
</evidence>
<keyword evidence="3 11" id="KW-0813">Transport</keyword>
<comment type="subcellular location">
    <subcellularLocation>
        <location evidence="1">Mitochondrion inner membrane</location>
        <topology evidence="1">Multi-pass membrane protein</topology>
    </subcellularLocation>
</comment>
<keyword evidence="4 10" id="KW-0812">Transmembrane</keyword>
<dbReference type="AlphaFoldDB" id="A0A1R0H8T2"/>
<keyword evidence="5" id="KW-0677">Repeat</keyword>
<accession>A0A1R0H8T2</accession>
<organism evidence="12 13">
    <name type="scientific">Smittium mucronatum</name>
    <dbReference type="NCBI Taxonomy" id="133383"/>
    <lineage>
        <taxon>Eukaryota</taxon>
        <taxon>Fungi</taxon>
        <taxon>Fungi incertae sedis</taxon>
        <taxon>Zoopagomycota</taxon>
        <taxon>Kickxellomycotina</taxon>
        <taxon>Harpellomycetes</taxon>
        <taxon>Harpellales</taxon>
        <taxon>Legeriomycetaceae</taxon>
        <taxon>Smittium</taxon>
    </lineage>
</organism>
<evidence type="ECO:0000256" key="1">
    <source>
        <dbReference type="ARBA" id="ARBA00004448"/>
    </source>
</evidence>
<dbReference type="InterPro" id="IPR018108">
    <property type="entry name" value="MCP_transmembrane"/>
</dbReference>
<evidence type="ECO:0000256" key="4">
    <source>
        <dbReference type="ARBA" id="ARBA00022692"/>
    </source>
</evidence>
<dbReference type="SUPFAM" id="SSF103506">
    <property type="entry name" value="Mitochondrial carrier"/>
    <property type="match status" value="1"/>
</dbReference>
<evidence type="ECO:0000313" key="12">
    <source>
        <dbReference type="EMBL" id="OLY85575.1"/>
    </source>
</evidence>
<gene>
    <name evidence="12" type="ORF">AYI68_g228</name>
</gene>
<dbReference type="InterPro" id="IPR045315">
    <property type="entry name" value="Mtm1-like"/>
</dbReference>
<evidence type="ECO:0000256" key="2">
    <source>
        <dbReference type="ARBA" id="ARBA00006375"/>
    </source>
</evidence>
<sequence length="383" mass="41807">MTLKNSTLPSQEIPLHGKLISAIVGGAVVSTLMTPFDVVKVRLQAQLLDNTPKSSFKPIPTRSSYIHFEKCKCAHKSPFYKNSRIYPNLANIIPHLSKIVHSSRANSFRNCTSYVCPSSPLSNSAIFSSSYVPRSSVINGALDGFVSIFKFEGVRGLYRGLNISLIAALPSTVIYYVGYDSLRSQFRTFWPQYDHYSPLLAGTIARSFSSALISPLELVRTIIQSSSSSDFKSVIAGIRSLIATNGYRTLWAGLIPTLWRDVPFSAIYWFGYEQSLSHLSFSTSHFFNTFIAGAVSGSIAAVLTNPFDVAKTARQVALSQDNSGFNGAKSAKILSIIKNIVASDGYSGLYTGLAPRLLKIAPACAIMISSYELGKSFFKSPQL</sequence>
<feature type="repeat" description="Solcar" evidence="10">
    <location>
        <begin position="284"/>
        <end position="377"/>
    </location>
</feature>
<evidence type="ECO:0000256" key="7">
    <source>
        <dbReference type="ARBA" id="ARBA00022989"/>
    </source>
</evidence>
<dbReference type="Pfam" id="PF00153">
    <property type="entry name" value="Mito_carr"/>
    <property type="match status" value="4"/>
</dbReference>
<evidence type="ECO:0000256" key="9">
    <source>
        <dbReference type="ARBA" id="ARBA00023136"/>
    </source>
</evidence>
<dbReference type="GO" id="GO:0005743">
    <property type="term" value="C:mitochondrial inner membrane"/>
    <property type="evidence" value="ECO:0007669"/>
    <property type="project" value="UniProtKB-SubCell"/>
</dbReference>
<dbReference type="OrthoDB" id="1747031at2759"/>
<comment type="caution">
    <text evidence="12">The sequence shown here is derived from an EMBL/GenBank/DDBJ whole genome shotgun (WGS) entry which is preliminary data.</text>
</comment>